<organism evidence="2 3">
    <name type="scientific">Cuscuta europaea</name>
    <name type="common">European dodder</name>
    <dbReference type="NCBI Taxonomy" id="41803"/>
    <lineage>
        <taxon>Eukaryota</taxon>
        <taxon>Viridiplantae</taxon>
        <taxon>Streptophyta</taxon>
        <taxon>Embryophyta</taxon>
        <taxon>Tracheophyta</taxon>
        <taxon>Spermatophyta</taxon>
        <taxon>Magnoliopsida</taxon>
        <taxon>eudicotyledons</taxon>
        <taxon>Gunneridae</taxon>
        <taxon>Pentapetalae</taxon>
        <taxon>asterids</taxon>
        <taxon>lamiids</taxon>
        <taxon>Solanales</taxon>
        <taxon>Convolvulaceae</taxon>
        <taxon>Cuscuteae</taxon>
        <taxon>Cuscuta</taxon>
        <taxon>Cuscuta subgen. Cuscuta</taxon>
    </lineage>
</organism>
<evidence type="ECO:0000313" key="3">
    <source>
        <dbReference type="Proteomes" id="UP001152484"/>
    </source>
</evidence>
<accession>A0A9P1EN31</accession>
<evidence type="ECO:0000313" key="2">
    <source>
        <dbReference type="EMBL" id="CAH9119210.1"/>
    </source>
</evidence>
<proteinExistence type="predicted"/>
<protein>
    <recommendedName>
        <fullName evidence="4">Transmembrane protein</fullName>
    </recommendedName>
</protein>
<evidence type="ECO:0008006" key="4">
    <source>
        <dbReference type="Google" id="ProtNLM"/>
    </source>
</evidence>
<gene>
    <name evidence="2" type="ORF">CEURO_LOCUS22221</name>
</gene>
<sequence>MVFEWRIVYNRIVMFLQGNLRFDSSSVSRVYWSLRLIGCVSSHFMSKWKRRTFIVEVFIGEDGLGSSINLMGTIYSKSNHSKVIYVLQIQLSFLASPTLVFLMMVFSNLLAGYVCVFVCVF</sequence>
<keyword evidence="1" id="KW-0472">Membrane</keyword>
<feature type="transmembrane region" description="Helical" evidence="1">
    <location>
        <begin position="99"/>
        <end position="120"/>
    </location>
</feature>
<keyword evidence="1" id="KW-1133">Transmembrane helix</keyword>
<reference evidence="2" key="1">
    <citation type="submission" date="2022-07" db="EMBL/GenBank/DDBJ databases">
        <authorList>
            <person name="Macas J."/>
            <person name="Novak P."/>
            <person name="Neumann P."/>
        </authorList>
    </citation>
    <scope>NUCLEOTIDE SEQUENCE</scope>
</reference>
<comment type="caution">
    <text evidence="2">The sequence shown here is derived from an EMBL/GenBank/DDBJ whole genome shotgun (WGS) entry which is preliminary data.</text>
</comment>
<dbReference type="Proteomes" id="UP001152484">
    <property type="component" value="Unassembled WGS sequence"/>
</dbReference>
<dbReference type="AlphaFoldDB" id="A0A9P1EN31"/>
<keyword evidence="3" id="KW-1185">Reference proteome</keyword>
<keyword evidence="1" id="KW-0812">Transmembrane</keyword>
<evidence type="ECO:0000256" key="1">
    <source>
        <dbReference type="SAM" id="Phobius"/>
    </source>
</evidence>
<dbReference type="EMBL" id="CAMAPE010000079">
    <property type="protein sequence ID" value="CAH9119210.1"/>
    <property type="molecule type" value="Genomic_DNA"/>
</dbReference>
<name>A0A9P1EN31_CUSEU</name>